<dbReference type="FunFam" id="2.10.70.10:FF:000026">
    <property type="entry name" value="Complement inhibitory factor H"/>
    <property type="match status" value="1"/>
</dbReference>
<dbReference type="PROSITE" id="PS50923">
    <property type="entry name" value="SUSHI"/>
    <property type="match status" value="1"/>
</dbReference>
<gene>
    <name evidence="7" type="ORF">AAFF_G00249500</name>
</gene>
<sequence length="122" mass="14143">TYSCGPPPSIQYADITGLQQEIYRHGQKVEYQCKRHYILQGPNSISCYSGEWERSPTCLEPCIITIEEMKKRGIKLKYGTERKLYVEHNQRVQFLCLYGKIPDSSSFKQFCDNGKMIVPSCH</sequence>
<proteinExistence type="predicted"/>
<comment type="caution">
    <text evidence="7">The sequence shown here is derived from an EMBL/GenBank/DDBJ whole genome shotgun (WGS) entry which is preliminary data.</text>
</comment>
<dbReference type="Gene3D" id="2.10.70.10">
    <property type="entry name" value="Complement Module, domain 1"/>
    <property type="match status" value="2"/>
</dbReference>
<name>A0AAD7W377_9TELE</name>
<evidence type="ECO:0000256" key="1">
    <source>
        <dbReference type="ARBA" id="ARBA00004328"/>
    </source>
</evidence>
<protein>
    <recommendedName>
        <fullName evidence="6">Sushi domain-containing protein</fullName>
    </recommendedName>
</protein>
<dbReference type="EMBL" id="JAINUG010000335">
    <property type="protein sequence ID" value="KAJ8377960.1"/>
    <property type="molecule type" value="Genomic_DNA"/>
</dbReference>
<dbReference type="InterPro" id="IPR000436">
    <property type="entry name" value="Sushi_SCR_CCP_dom"/>
</dbReference>
<keyword evidence="4 5" id="KW-1015">Disulfide bond</keyword>
<keyword evidence="3" id="KW-0732">Signal</keyword>
<feature type="non-terminal residue" evidence="7">
    <location>
        <position position="122"/>
    </location>
</feature>
<evidence type="ECO:0000256" key="5">
    <source>
        <dbReference type="PROSITE-ProRule" id="PRU00302"/>
    </source>
</evidence>
<dbReference type="SUPFAM" id="SSF57535">
    <property type="entry name" value="Complement control module/SCR domain"/>
    <property type="match status" value="2"/>
</dbReference>
<dbReference type="InterPro" id="IPR035976">
    <property type="entry name" value="Sushi/SCR/CCP_sf"/>
</dbReference>
<dbReference type="PANTHER" id="PTHR45785:SF2">
    <property type="entry name" value="COMPLEMENT FACTOR H-RELATED"/>
    <property type="match status" value="1"/>
</dbReference>
<dbReference type="Proteomes" id="UP001221898">
    <property type="component" value="Unassembled WGS sequence"/>
</dbReference>
<evidence type="ECO:0000256" key="2">
    <source>
        <dbReference type="ARBA" id="ARBA00022659"/>
    </source>
</evidence>
<organism evidence="7 8">
    <name type="scientific">Aldrovandia affinis</name>
    <dbReference type="NCBI Taxonomy" id="143900"/>
    <lineage>
        <taxon>Eukaryota</taxon>
        <taxon>Metazoa</taxon>
        <taxon>Chordata</taxon>
        <taxon>Craniata</taxon>
        <taxon>Vertebrata</taxon>
        <taxon>Euteleostomi</taxon>
        <taxon>Actinopterygii</taxon>
        <taxon>Neopterygii</taxon>
        <taxon>Teleostei</taxon>
        <taxon>Notacanthiformes</taxon>
        <taxon>Halosauridae</taxon>
        <taxon>Aldrovandia</taxon>
    </lineage>
</organism>
<comment type="caution">
    <text evidence="5">Lacks conserved residue(s) required for the propagation of feature annotation.</text>
</comment>
<dbReference type="Pfam" id="PF00084">
    <property type="entry name" value="Sushi"/>
    <property type="match status" value="1"/>
</dbReference>
<evidence type="ECO:0000259" key="6">
    <source>
        <dbReference type="PROSITE" id="PS50923"/>
    </source>
</evidence>
<reference evidence="7" key="1">
    <citation type="journal article" date="2023" name="Science">
        <title>Genome structures resolve the early diversification of teleost fishes.</title>
        <authorList>
            <person name="Parey E."/>
            <person name="Louis A."/>
            <person name="Montfort J."/>
            <person name="Bouchez O."/>
            <person name="Roques C."/>
            <person name="Iampietro C."/>
            <person name="Lluch J."/>
            <person name="Castinel A."/>
            <person name="Donnadieu C."/>
            <person name="Desvignes T."/>
            <person name="Floi Bucao C."/>
            <person name="Jouanno E."/>
            <person name="Wen M."/>
            <person name="Mejri S."/>
            <person name="Dirks R."/>
            <person name="Jansen H."/>
            <person name="Henkel C."/>
            <person name="Chen W.J."/>
            <person name="Zahm M."/>
            <person name="Cabau C."/>
            <person name="Klopp C."/>
            <person name="Thompson A.W."/>
            <person name="Robinson-Rechavi M."/>
            <person name="Braasch I."/>
            <person name="Lecointre G."/>
            <person name="Bobe J."/>
            <person name="Postlethwait J.H."/>
            <person name="Berthelot C."/>
            <person name="Roest Crollius H."/>
            <person name="Guiguen Y."/>
        </authorList>
    </citation>
    <scope>NUCLEOTIDE SEQUENCE</scope>
    <source>
        <strain evidence="7">NC1722</strain>
    </source>
</reference>
<comment type="subcellular location">
    <subcellularLocation>
        <location evidence="1">Virion</location>
    </subcellularLocation>
</comment>
<dbReference type="CDD" id="cd00033">
    <property type="entry name" value="CCP"/>
    <property type="match status" value="1"/>
</dbReference>
<feature type="domain" description="Sushi" evidence="6">
    <location>
        <begin position="2"/>
        <end position="60"/>
    </location>
</feature>
<dbReference type="SMART" id="SM00032">
    <property type="entry name" value="CCP"/>
    <property type="match status" value="1"/>
</dbReference>
<feature type="disulfide bond" evidence="5">
    <location>
        <begin position="4"/>
        <end position="47"/>
    </location>
</feature>
<dbReference type="PANTHER" id="PTHR45785">
    <property type="entry name" value="COMPLEMENT FACTOR H-RELATED"/>
    <property type="match status" value="1"/>
</dbReference>
<dbReference type="InterPro" id="IPR051503">
    <property type="entry name" value="ComplSys_Reg/VirEntry_Med"/>
</dbReference>
<evidence type="ECO:0000256" key="4">
    <source>
        <dbReference type="ARBA" id="ARBA00023157"/>
    </source>
</evidence>
<evidence type="ECO:0000256" key="3">
    <source>
        <dbReference type="ARBA" id="ARBA00022729"/>
    </source>
</evidence>
<evidence type="ECO:0000313" key="8">
    <source>
        <dbReference type="Proteomes" id="UP001221898"/>
    </source>
</evidence>
<accession>A0AAD7W377</accession>
<evidence type="ECO:0000313" key="7">
    <source>
        <dbReference type="EMBL" id="KAJ8377960.1"/>
    </source>
</evidence>
<keyword evidence="2 5" id="KW-0768">Sushi</keyword>
<dbReference type="AlphaFoldDB" id="A0AAD7W377"/>
<keyword evidence="8" id="KW-1185">Reference proteome</keyword>